<evidence type="ECO:0000256" key="6">
    <source>
        <dbReference type="SAM" id="MobiDB-lite"/>
    </source>
</evidence>
<feature type="region of interest" description="Disordered" evidence="6">
    <location>
        <begin position="1"/>
        <end position="27"/>
    </location>
</feature>
<feature type="region of interest" description="Disordered" evidence="6">
    <location>
        <begin position="47"/>
        <end position="83"/>
    </location>
</feature>
<evidence type="ECO:0000256" key="2">
    <source>
        <dbReference type="ARBA" id="ARBA00009430"/>
    </source>
</evidence>
<sequence length="473" mass="51864">MSDKKRKRHDAASSGRPHKKAATESLPQNILVSVIENGDEWAPVLASTPGIALPSHPSLKPYTKARPNASRHSLPRPELLLHSSDHPKLDYTAHEESSNGSDGHLKHYIGVYDPQSEKLQLVQARKLVVRSTLRSAEVSRDNMKDEVHTKDTSNVRFKASSDDCLPLTFHSPQTLSARSELGLAFGTKKSQKAIRALTANAIQPSPSKSKTGTQASSALDPLASAVVSSMAASTSSMPTREEMQAEIDEVKPRPKPNTQAKTPAEVYPVEELVGGVEVLKAVGVKEWIDKVKAGEDVQTKSLFVARRLRATVHSGDVKKVKILKYLLLLVEWFKSLKPGARGGHRVPKLEDLPDLVARWGSDIVNSVGRRFAEGGALNKWHFDNLITHVLALTLTLDNYATDSHDILQDIKLEAKDLAKYYLELGCGVALPTENERTALGLAKAEAATHRIARLRLPLVFPKMRVPAAGRKKR</sequence>
<evidence type="ECO:0000313" key="7">
    <source>
        <dbReference type="EMBL" id="KAK3169240.1"/>
    </source>
</evidence>
<dbReference type="GO" id="GO:0006351">
    <property type="term" value="P:DNA-templated transcription"/>
    <property type="evidence" value="ECO:0007669"/>
    <property type="project" value="InterPro"/>
</dbReference>
<keyword evidence="4" id="KW-0804">Transcription</keyword>
<evidence type="ECO:0000256" key="3">
    <source>
        <dbReference type="ARBA" id="ARBA00022478"/>
    </source>
</evidence>
<keyword evidence="3" id="KW-0240">DNA-directed RNA polymerase</keyword>
<name>A0AAE0DHB9_9LECA</name>
<keyword evidence="8" id="KW-1185">Reference proteome</keyword>
<proteinExistence type="inferred from homology"/>
<dbReference type="GO" id="GO:0000428">
    <property type="term" value="C:DNA-directed RNA polymerase complex"/>
    <property type="evidence" value="ECO:0007669"/>
    <property type="project" value="UniProtKB-KW"/>
</dbReference>
<dbReference type="Pfam" id="PF06870">
    <property type="entry name" value="RNA_pol_I_A49"/>
    <property type="match status" value="1"/>
</dbReference>
<keyword evidence="5" id="KW-0539">Nucleus</keyword>
<feature type="compositionally biased region" description="Basic and acidic residues" evidence="6">
    <location>
        <begin position="239"/>
        <end position="252"/>
    </location>
</feature>
<comment type="subcellular location">
    <subcellularLocation>
        <location evidence="1">Nucleus</location>
        <location evidence="1">Nucleolus</location>
    </subcellularLocation>
</comment>
<comment type="similarity">
    <text evidence="2">Belongs to the eukaryotic RPA49/POLR1E RNA polymerase subunit family.</text>
</comment>
<dbReference type="GO" id="GO:0005730">
    <property type="term" value="C:nucleolus"/>
    <property type="evidence" value="ECO:0007669"/>
    <property type="project" value="UniProtKB-SubCell"/>
</dbReference>
<dbReference type="EMBL" id="JASNWA010000009">
    <property type="protein sequence ID" value="KAK3169240.1"/>
    <property type="molecule type" value="Genomic_DNA"/>
</dbReference>
<dbReference type="AlphaFoldDB" id="A0AAE0DHB9"/>
<organism evidence="7 8">
    <name type="scientific">Lepraria neglecta</name>
    <dbReference type="NCBI Taxonomy" id="209136"/>
    <lineage>
        <taxon>Eukaryota</taxon>
        <taxon>Fungi</taxon>
        <taxon>Dikarya</taxon>
        <taxon>Ascomycota</taxon>
        <taxon>Pezizomycotina</taxon>
        <taxon>Lecanoromycetes</taxon>
        <taxon>OSLEUM clade</taxon>
        <taxon>Lecanoromycetidae</taxon>
        <taxon>Lecanorales</taxon>
        <taxon>Lecanorineae</taxon>
        <taxon>Stereocaulaceae</taxon>
        <taxon>Lepraria</taxon>
    </lineage>
</organism>
<comment type="caution">
    <text evidence="7">The sequence shown here is derived from an EMBL/GenBank/DDBJ whole genome shotgun (WGS) entry which is preliminary data.</text>
</comment>
<feature type="region of interest" description="Disordered" evidence="6">
    <location>
        <begin position="229"/>
        <end position="263"/>
    </location>
</feature>
<reference evidence="7" key="1">
    <citation type="submission" date="2022-11" db="EMBL/GenBank/DDBJ databases">
        <title>Chromosomal genome sequence assembly and mating type (MAT) locus characterization of the leprose asexual lichenized fungus Lepraria neglecta (Nyl.) Erichsen.</title>
        <authorList>
            <person name="Allen J.L."/>
            <person name="Pfeffer B."/>
        </authorList>
    </citation>
    <scope>NUCLEOTIDE SEQUENCE</scope>
    <source>
        <strain evidence="7">Allen 5258</strain>
    </source>
</reference>
<protein>
    <submittedName>
        <fullName evidence="7">Uncharacterized protein</fullName>
    </submittedName>
</protein>
<dbReference type="GO" id="GO:0003677">
    <property type="term" value="F:DNA binding"/>
    <property type="evidence" value="ECO:0007669"/>
    <property type="project" value="InterPro"/>
</dbReference>
<evidence type="ECO:0000313" key="8">
    <source>
        <dbReference type="Proteomes" id="UP001276659"/>
    </source>
</evidence>
<dbReference type="InterPro" id="IPR009668">
    <property type="entry name" value="RNA_pol-assoc_fac_A49-like"/>
</dbReference>
<evidence type="ECO:0000256" key="5">
    <source>
        <dbReference type="ARBA" id="ARBA00023242"/>
    </source>
</evidence>
<evidence type="ECO:0000256" key="4">
    <source>
        <dbReference type="ARBA" id="ARBA00023163"/>
    </source>
</evidence>
<gene>
    <name evidence="7" type="ORF">OEA41_008623</name>
</gene>
<dbReference type="Proteomes" id="UP001276659">
    <property type="component" value="Unassembled WGS sequence"/>
</dbReference>
<accession>A0AAE0DHB9</accession>
<dbReference type="PANTHER" id="PTHR14440">
    <property type="entry name" value="DNA-DIRECTED RNA POLYMERASE I SUBUNIT RPA49"/>
    <property type="match status" value="1"/>
</dbReference>
<evidence type="ECO:0000256" key="1">
    <source>
        <dbReference type="ARBA" id="ARBA00004604"/>
    </source>
</evidence>